<comment type="similarity">
    <text evidence="2 6">Belongs to the dTDP-4-dehydrorhamnose reductase family.</text>
</comment>
<evidence type="ECO:0000256" key="5">
    <source>
        <dbReference type="ARBA" id="ARBA00048200"/>
    </source>
</evidence>
<feature type="domain" description="RmlD-like substrate binding" evidence="7">
    <location>
        <begin position="1"/>
        <end position="123"/>
    </location>
</feature>
<evidence type="ECO:0000256" key="2">
    <source>
        <dbReference type="ARBA" id="ARBA00010944"/>
    </source>
</evidence>
<proteinExistence type="inferred from homology"/>
<dbReference type="GO" id="GO:0008831">
    <property type="term" value="F:dTDP-4-dehydrorhamnose reductase activity"/>
    <property type="evidence" value="ECO:0007669"/>
    <property type="project" value="UniProtKB-EC"/>
</dbReference>
<dbReference type="Gene3D" id="3.90.25.10">
    <property type="entry name" value="UDP-galactose 4-epimerase, domain 1"/>
    <property type="match status" value="1"/>
</dbReference>
<dbReference type="EMBL" id="JACNLK010000070">
    <property type="protein sequence ID" value="MBC8209012.1"/>
    <property type="molecule type" value="Genomic_DNA"/>
</dbReference>
<protein>
    <recommendedName>
        <fullName evidence="4 6">dTDP-4-dehydrorhamnose reductase</fullName>
        <ecNumber evidence="3 6">1.1.1.133</ecNumber>
    </recommendedName>
</protein>
<dbReference type="GO" id="GO:0005829">
    <property type="term" value="C:cytosol"/>
    <property type="evidence" value="ECO:0007669"/>
    <property type="project" value="TreeGrafter"/>
</dbReference>
<evidence type="ECO:0000259" key="7">
    <source>
        <dbReference type="Pfam" id="PF04321"/>
    </source>
</evidence>
<sequence>RDELRIVGDQLGAPTPARLIADVTACVLAGLKNRSIVDIPAEQQGIFHLTTAGFTSWHGFAEAILQFSDDLQERQVRLLSIPSHDYPTPAQRPQNSRLDCTRLQQTFGLHLPNWQNALRLTLDTQ</sequence>
<gene>
    <name evidence="8" type="ORF">H8E79_07585</name>
</gene>
<feature type="non-terminal residue" evidence="8">
    <location>
        <position position="1"/>
    </location>
</feature>
<dbReference type="Gene3D" id="3.40.50.720">
    <property type="entry name" value="NAD(P)-binding Rossmann-like Domain"/>
    <property type="match status" value="1"/>
</dbReference>
<keyword evidence="6" id="KW-0560">Oxidoreductase</keyword>
<comment type="pathway">
    <text evidence="1 6">Carbohydrate biosynthesis; dTDP-L-rhamnose biosynthesis.</text>
</comment>
<reference evidence="8 9" key="1">
    <citation type="submission" date="2020-08" db="EMBL/GenBank/DDBJ databases">
        <title>Bridging the membrane lipid divide: bacteria of the FCB group superphylum have the potential to synthesize archaeal ether lipids.</title>
        <authorList>
            <person name="Villanueva L."/>
            <person name="Von Meijenfeldt F.A.B."/>
            <person name="Westbye A.B."/>
            <person name="Yadav S."/>
            <person name="Hopmans E.C."/>
            <person name="Dutilh B.E."/>
            <person name="Sinninghe Damste J.S."/>
        </authorList>
    </citation>
    <scope>NUCLEOTIDE SEQUENCE [LARGE SCALE GENOMIC DNA]</scope>
    <source>
        <strain evidence="8">NIOZ-UU81</strain>
    </source>
</reference>
<evidence type="ECO:0000256" key="6">
    <source>
        <dbReference type="RuleBase" id="RU364082"/>
    </source>
</evidence>
<evidence type="ECO:0000256" key="1">
    <source>
        <dbReference type="ARBA" id="ARBA00004781"/>
    </source>
</evidence>
<comment type="catalytic activity">
    <reaction evidence="5">
        <text>dTDP-beta-L-rhamnose + NADP(+) = dTDP-4-dehydro-beta-L-rhamnose + NADPH + H(+)</text>
        <dbReference type="Rhea" id="RHEA:21796"/>
        <dbReference type="ChEBI" id="CHEBI:15378"/>
        <dbReference type="ChEBI" id="CHEBI:57510"/>
        <dbReference type="ChEBI" id="CHEBI:57783"/>
        <dbReference type="ChEBI" id="CHEBI:58349"/>
        <dbReference type="ChEBI" id="CHEBI:62830"/>
        <dbReference type="EC" id="1.1.1.133"/>
    </reaction>
</comment>
<accession>A0A8J6N8U0</accession>
<dbReference type="PANTHER" id="PTHR10491">
    <property type="entry name" value="DTDP-4-DEHYDRORHAMNOSE REDUCTASE"/>
    <property type="match status" value="1"/>
</dbReference>
<dbReference type="Proteomes" id="UP000599024">
    <property type="component" value="Unassembled WGS sequence"/>
</dbReference>
<dbReference type="InterPro" id="IPR036291">
    <property type="entry name" value="NAD(P)-bd_dom_sf"/>
</dbReference>
<dbReference type="UniPathway" id="UPA00124"/>
<keyword evidence="6" id="KW-0521">NADP</keyword>
<dbReference type="SUPFAM" id="SSF51735">
    <property type="entry name" value="NAD(P)-binding Rossmann-fold domains"/>
    <property type="match status" value="1"/>
</dbReference>
<evidence type="ECO:0000256" key="4">
    <source>
        <dbReference type="ARBA" id="ARBA00017099"/>
    </source>
</evidence>
<dbReference type="EC" id="1.1.1.133" evidence="3 6"/>
<dbReference type="PANTHER" id="PTHR10491:SF4">
    <property type="entry name" value="METHIONINE ADENOSYLTRANSFERASE 2 SUBUNIT BETA"/>
    <property type="match status" value="1"/>
</dbReference>
<evidence type="ECO:0000313" key="9">
    <source>
        <dbReference type="Proteomes" id="UP000599024"/>
    </source>
</evidence>
<dbReference type="GO" id="GO:0019305">
    <property type="term" value="P:dTDP-rhamnose biosynthetic process"/>
    <property type="evidence" value="ECO:0007669"/>
    <property type="project" value="UniProtKB-UniPathway"/>
</dbReference>
<evidence type="ECO:0000313" key="8">
    <source>
        <dbReference type="EMBL" id="MBC8209012.1"/>
    </source>
</evidence>
<dbReference type="InterPro" id="IPR029903">
    <property type="entry name" value="RmlD-like-bd"/>
</dbReference>
<comment type="function">
    <text evidence="6">Catalyzes the reduction of dTDP-6-deoxy-L-lyxo-4-hexulose to yield dTDP-L-rhamnose.</text>
</comment>
<dbReference type="AlphaFoldDB" id="A0A8J6N8U0"/>
<name>A0A8J6N8U0_9BACT</name>
<dbReference type="InterPro" id="IPR005913">
    <property type="entry name" value="dTDP_dehydrorham_reduct"/>
</dbReference>
<comment type="caution">
    <text evidence="8">The sequence shown here is derived from an EMBL/GenBank/DDBJ whole genome shotgun (WGS) entry which is preliminary data.</text>
</comment>
<evidence type="ECO:0000256" key="3">
    <source>
        <dbReference type="ARBA" id="ARBA00012929"/>
    </source>
</evidence>
<dbReference type="Pfam" id="PF04321">
    <property type="entry name" value="RmlD_sub_bind"/>
    <property type="match status" value="1"/>
</dbReference>
<organism evidence="8 9">
    <name type="scientific">Candidatus Desulfatifera sulfidica</name>
    <dbReference type="NCBI Taxonomy" id="2841691"/>
    <lineage>
        <taxon>Bacteria</taxon>
        <taxon>Pseudomonadati</taxon>
        <taxon>Thermodesulfobacteriota</taxon>
        <taxon>Desulfobulbia</taxon>
        <taxon>Desulfobulbales</taxon>
        <taxon>Desulfobulbaceae</taxon>
        <taxon>Candidatus Desulfatifera</taxon>
    </lineage>
</organism>